<evidence type="ECO:0000256" key="3">
    <source>
        <dbReference type="ARBA" id="ARBA00022448"/>
    </source>
</evidence>
<evidence type="ECO:0000256" key="6">
    <source>
        <dbReference type="ARBA" id="ARBA00022741"/>
    </source>
</evidence>
<evidence type="ECO:0000259" key="11">
    <source>
        <dbReference type="PROSITE" id="PS50893"/>
    </source>
</evidence>
<dbReference type="PANTHER" id="PTHR43553">
    <property type="entry name" value="HEAVY METAL TRANSPORTER"/>
    <property type="match status" value="1"/>
</dbReference>
<comment type="function">
    <text evidence="10">Probably part of an ABC transporter complex. Responsible for energy coupling to the transport system.</text>
</comment>
<evidence type="ECO:0000256" key="8">
    <source>
        <dbReference type="ARBA" id="ARBA00022967"/>
    </source>
</evidence>
<dbReference type="AlphaFoldDB" id="A0A227KIB2"/>
<name>A0A227KIB2_9BURK</name>
<dbReference type="RefSeq" id="WP_066595092.1">
    <property type="nucleotide sequence ID" value="NZ_CAJTBZ010000002.1"/>
</dbReference>
<dbReference type="Gene3D" id="3.40.50.300">
    <property type="entry name" value="P-loop containing nucleotide triphosphate hydrolases"/>
    <property type="match status" value="2"/>
</dbReference>
<dbReference type="InterPro" id="IPR027417">
    <property type="entry name" value="P-loop_NTPase"/>
</dbReference>
<keyword evidence="8" id="KW-1278">Translocase</keyword>
<dbReference type="PROSITE" id="PS50893">
    <property type="entry name" value="ABC_TRANSPORTER_2"/>
    <property type="match status" value="2"/>
</dbReference>
<evidence type="ECO:0000256" key="7">
    <source>
        <dbReference type="ARBA" id="ARBA00022840"/>
    </source>
</evidence>
<evidence type="ECO:0000313" key="12">
    <source>
        <dbReference type="EMBL" id="OXE47656.1"/>
    </source>
</evidence>
<evidence type="ECO:0000256" key="5">
    <source>
        <dbReference type="ARBA" id="ARBA00022737"/>
    </source>
</evidence>
<dbReference type="Pfam" id="PF00005">
    <property type="entry name" value="ABC_tran"/>
    <property type="match status" value="2"/>
</dbReference>
<evidence type="ECO:0000256" key="1">
    <source>
        <dbReference type="ARBA" id="ARBA00004202"/>
    </source>
</evidence>
<evidence type="ECO:0000313" key="13">
    <source>
        <dbReference type="Proteomes" id="UP000214610"/>
    </source>
</evidence>
<dbReference type="GO" id="GO:0043190">
    <property type="term" value="C:ATP-binding cassette (ABC) transporter complex"/>
    <property type="evidence" value="ECO:0007669"/>
    <property type="project" value="TreeGrafter"/>
</dbReference>
<dbReference type="PROSITE" id="PS00211">
    <property type="entry name" value="ABC_TRANSPORTER_1"/>
    <property type="match status" value="2"/>
</dbReference>
<evidence type="ECO:0000256" key="9">
    <source>
        <dbReference type="ARBA" id="ARBA00023136"/>
    </source>
</evidence>
<evidence type="ECO:0000256" key="2">
    <source>
        <dbReference type="ARBA" id="ARBA00005417"/>
    </source>
</evidence>
<dbReference type="InterPro" id="IPR017871">
    <property type="entry name" value="ABC_transporter-like_CS"/>
</dbReference>
<organism evidence="12 13">
    <name type="scientific">Turicimonas muris</name>
    <dbReference type="NCBI Taxonomy" id="1796652"/>
    <lineage>
        <taxon>Bacteria</taxon>
        <taxon>Pseudomonadati</taxon>
        <taxon>Pseudomonadota</taxon>
        <taxon>Betaproteobacteria</taxon>
        <taxon>Burkholderiales</taxon>
        <taxon>Sutterellaceae</taxon>
        <taxon>Turicimonas</taxon>
    </lineage>
</organism>
<dbReference type="InterPro" id="IPR003439">
    <property type="entry name" value="ABC_transporter-like_ATP-bd"/>
</dbReference>
<keyword evidence="9" id="KW-0472">Membrane</keyword>
<keyword evidence="3" id="KW-0813">Transport</keyword>
<feature type="domain" description="ABC transporter" evidence="11">
    <location>
        <begin position="2"/>
        <end position="241"/>
    </location>
</feature>
<keyword evidence="5" id="KW-0677">Repeat</keyword>
<dbReference type="EMBL" id="NHMP01000004">
    <property type="protein sequence ID" value="OXE47656.1"/>
    <property type="molecule type" value="Genomic_DNA"/>
</dbReference>
<dbReference type="Proteomes" id="UP000214610">
    <property type="component" value="Unassembled WGS sequence"/>
</dbReference>
<keyword evidence="13" id="KW-1185">Reference proteome</keyword>
<keyword evidence="7 12" id="KW-0067">ATP-binding</keyword>
<dbReference type="GO" id="GO:0016887">
    <property type="term" value="F:ATP hydrolysis activity"/>
    <property type="evidence" value="ECO:0007669"/>
    <property type="project" value="InterPro"/>
</dbReference>
<dbReference type="InterPro" id="IPR015856">
    <property type="entry name" value="ABC_transpr_CbiO/EcfA_su"/>
</dbReference>
<accession>A0A227KIB2</accession>
<evidence type="ECO:0000256" key="4">
    <source>
        <dbReference type="ARBA" id="ARBA00022475"/>
    </source>
</evidence>
<dbReference type="PANTHER" id="PTHR43553:SF23">
    <property type="entry name" value="ABC TRANSPORTER ATP-BINDING COMPONENT"/>
    <property type="match status" value="1"/>
</dbReference>
<dbReference type="GeneID" id="78362679"/>
<dbReference type="InterPro" id="IPR050095">
    <property type="entry name" value="ECF_ABC_transporter_ATP-bd"/>
</dbReference>
<dbReference type="GO" id="GO:0042626">
    <property type="term" value="F:ATPase-coupled transmembrane transporter activity"/>
    <property type="evidence" value="ECO:0007669"/>
    <property type="project" value="TreeGrafter"/>
</dbReference>
<reference evidence="13" key="1">
    <citation type="submission" date="2017-05" db="EMBL/GenBank/DDBJ databases">
        <title>Improved OligoMM genomes.</title>
        <authorList>
            <person name="Garzetti D."/>
        </authorList>
    </citation>
    <scope>NUCLEOTIDE SEQUENCE [LARGE SCALE GENOMIC DNA]</scope>
    <source>
        <strain evidence="13">YL45</strain>
    </source>
</reference>
<comment type="subcellular location">
    <subcellularLocation>
        <location evidence="1">Cell membrane</location>
        <topology evidence="1">Peripheral membrane protein</topology>
    </subcellularLocation>
</comment>
<evidence type="ECO:0000256" key="10">
    <source>
        <dbReference type="ARBA" id="ARBA00025157"/>
    </source>
</evidence>
<dbReference type="GO" id="GO:0005524">
    <property type="term" value="F:ATP binding"/>
    <property type="evidence" value="ECO:0007669"/>
    <property type="project" value="UniProtKB-KW"/>
</dbReference>
<keyword evidence="4" id="KW-1003">Cell membrane</keyword>
<dbReference type="InterPro" id="IPR003593">
    <property type="entry name" value="AAA+_ATPase"/>
</dbReference>
<comment type="similarity">
    <text evidence="2">Belongs to the ABC transporter superfamily.</text>
</comment>
<proteinExistence type="inferred from homology"/>
<keyword evidence="6" id="KW-0547">Nucleotide-binding</keyword>
<dbReference type="SUPFAM" id="SSF52540">
    <property type="entry name" value="P-loop containing nucleoside triphosphate hydrolases"/>
    <property type="match status" value="2"/>
</dbReference>
<protein>
    <submittedName>
        <fullName evidence="12">ABC transporter ATP-binding protein</fullName>
    </submittedName>
</protein>
<feature type="domain" description="ABC transporter" evidence="11">
    <location>
        <begin position="261"/>
        <end position="473"/>
    </location>
</feature>
<comment type="caution">
    <text evidence="12">The sequence shown here is derived from an EMBL/GenBank/DDBJ whole genome shotgun (WGS) entry which is preliminary data.</text>
</comment>
<dbReference type="CDD" id="cd03225">
    <property type="entry name" value="ABC_cobalt_CbiO_domain1"/>
    <property type="match status" value="1"/>
</dbReference>
<sequence>MIELKNVTYTYPHSDRPALSNLSFMVRPGEAILVTGVSGCGKSTLIRLINGLCPHYYGGNVEGTICIDGKDNMKEKLCDISHRVGTLFQNPESQFFALGVEEEISFISECKGVHPKEIQTKLSQTAERFNLKPFLKSIIHELSQGQKQKVGLASLMMEPLKALILDEPTGNLDPEATLELAEEIKKLKAQGVAILIVDHRLYWLKDVVDKVIVLEKGKVVREGIFPDLDSEFREKYGLRKLEVTDKRLLLPVKTSSGKPIMKISKLSFSYPRQPEIITDASLEFQQGICGIFGDNGAGKTTLARLITGLNKAKSGTFQVKGKTIRQKDCLKHVAVVLQNSDHQLYMRTVFEELRASLEAAGCKGGNDAAEELLGIFDLQELRDRHPHSLSGGQKQRLVIACAFAKKPDVIILDEPTSGLDGANLKRIAGALKKLSSEGKAVLVITHDLELVDLICDTALHLPLPVQTANQPFIN</sequence>
<gene>
    <name evidence="12" type="ORF">ADH67_07675</name>
</gene>
<dbReference type="SMART" id="SM00382">
    <property type="entry name" value="AAA"/>
    <property type="match status" value="2"/>
</dbReference>